<organism evidence="1 2">
    <name type="scientific">Ambrosiozyma monospora</name>
    <name type="common">Yeast</name>
    <name type="synonym">Endomycopsis monosporus</name>
    <dbReference type="NCBI Taxonomy" id="43982"/>
    <lineage>
        <taxon>Eukaryota</taxon>
        <taxon>Fungi</taxon>
        <taxon>Dikarya</taxon>
        <taxon>Ascomycota</taxon>
        <taxon>Saccharomycotina</taxon>
        <taxon>Pichiomycetes</taxon>
        <taxon>Pichiales</taxon>
        <taxon>Pichiaceae</taxon>
        <taxon>Ambrosiozyma</taxon>
    </lineage>
</organism>
<proteinExistence type="predicted"/>
<sequence length="813" mass="91783">MQQSSDTVDTYKTAPSKTHSNRTSVGSDIMLAQAQARANNRYSYDSSMTQPSSSNLLNTYNNNTDRSTIHTHSNSENQSFNQHHSSSNSYSHQQSSSSHDFPVAVLPKYDNYTSDDDSPETPANMSTVGKADLDRLAQQQEHEEQQIEESPKRVPNKGLDKLKKKIFPVANPVEDVNESELSDSQMRLGKAKRSGTRPNSMLPPVPPDLEIQKKHRHQHHRQSSKNQRILEEETIKSPSTINGDHLLDEDQLVQQQKNRRLPRRPPQSLPPSSLKSPTTNGEPKSAKHQHFKDDDELIDPIYQDNEIPSGANTPTQQKKQSKMFEFPFLSSSKGSRPDSGTLPTADGEPHALLGSEASNSDHRLQKKLLTKFRRMKTFGGNKHLSLESSNRNYEDELDLKNRQKTEFFMQSMVCGFPSALLISTHFIKDETGSKRIPMLLPLLSCSLTDTSKDAHTKRRKYKVNLEYGLGNNVLRWSLIRTSKDFSDLHNRIRLQLLQDNVLAKNPLKERDTTKKDTSGRKEKELPKFPKFKHSIPARIIHRASTTKRDSGIYEPTLMSPTSYTAPNNDATPLPTVSQQNGSEILPYSGNADNHSIASVGSNSTAESQSSLWRRHGIFKRTKTKLGSAVGGGGGPGGDAEEQRHADAYRNALQNYLDLLLRKMMLSAQANRIFQFFELSPVSVLLANENSKKRKEGYLLVRNRAKAQGWRVGHLKPSEMKAMINRHTLKWFIVGHSYIMYVENINSTTPLDIFFIDSKFRFKLSGLTEKQQQEDYEDGDEDEDDDDEDDDEGGTASQMIDTMDPTETMVFCHS</sequence>
<dbReference type="Proteomes" id="UP001165064">
    <property type="component" value="Unassembled WGS sequence"/>
</dbReference>
<reference evidence="1" key="1">
    <citation type="submission" date="2023-04" db="EMBL/GenBank/DDBJ databases">
        <title>Ambrosiozyma monospora NBRC 10751.</title>
        <authorList>
            <person name="Ichikawa N."/>
            <person name="Sato H."/>
            <person name="Tonouchi N."/>
        </authorList>
    </citation>
    <scope>NUCLEOTIDE SEQUENCE</scope>
    <source>
        <strain evidence="1">NBRC 10751</strain>
    </source>
</reference>
<gene>
    <name evidence="1" type="ORF">Amon02_000128600</name>
</gene>
<dbReference type="EMBL" id="BSXS01000609">
    <property type="protein sequence ID" value="GME73163.1"/>
    <property type="molecule type" value="Genomic_DNA"/>
</dbReference>
<name>A0ACB5SU90_AMBMO</name>
<evidence type="ECO:0000313" key="1">
    <source>
        <dbReference type="EMBL" id="GME73163.1"/>
    </source>
</evidence>
<accession>A0ACB5SU90</accession>
<keyword evidence="2" id="KW-1185">Reference proteome</keyword>
<comment type="caution">
    <text evidence="1">The sequence shown here is derived from an EMBL/GenBank/DDBJ whole genome shotgun (WGS) entry which is preliminary data.</text>
</comment>
<protein>
    <submittedName>
        <fullName evidence="1">Unnamed protein product</fullName>
    </submittedName>
</protein>
<evidence type="ECO:0000313" key="2">
    <source>
        <dbReference type="Proteomes" id="UP001165064"/>
    </source>
</evidence>